<evidence type="ECO:0000313" key="4">
    <source>
        <dbReference type="EMBL" id="GAA2785411.1"/>
    </source>
</evidence>
<keyword evidence="2" id="KW-0408">Iron</keyword>
<comment type="similarity">
    <text evidence="1 2">Belongs to the cytochrome P450 family.</text>
</comment>
<gene>
    <name evidence="4" type="ORF">GCM10010470_19440</name>
</gene>
<keyword evidence="5" id="KW-1185">Reference proteome</keyword>
<reference evidence="4 5" key="1">
    <citation type="journal article" date="2019" name="Int. J. Syst. Evol. Microbiol.">
        <title>The Global Catalogue of Microorganisms (GCM) 10K type strain sequencing project: providing services to taxonomists for standard genome sequencing and annotation.</title>
        <authorList>
            <consortium name="The Broad Institute Genomics Platform"/>
            <consortium name="The Broad Institute Genome Sequencing Center for Infectious Disease"/>
            <person name="Wu L."/>
            <person name="Ma J."/>
        </authorList>
    </citation>
    <scope>NUCLEOTIDE SEQUENCE [LARGE SCALE GENOMIC DNA]</scope>
    <source>
        <strain evidence="4 5">JCM 9383</strain>
    </source>
</reference>
<protein>
    <submittedName>
        <fullName evidence="4">Cytochrome P450</fullName>
    </submittedName>
</protein>
<dbReference type="RefSeq" id="WP_344679196.1">
    <property type="nucleotide sequence ID" value="NZ_BAAAUX010000011.1"/>
</dbReference>
<proteinExistence type="inferred from homology"/>
<dbReference type="InterPro" id="IPR036396">
    <property type="entry name" value="Cyt_P450_sf"/>
</dbReference>
<dbReference type="Pfam" id="PF00067">
    <property type="entry name" value="p450"/>
    <property type="match status" value="1"/>
</dbReference>
<dbReference type="Gene3D" id="1.10.630.10">
    <property type="entry name" value="Cytochrome P450"/>
    <property type="match status" value="1"/>
</dbReference>
<keyword evidence="2" id="KW-0479">Metal-binding</keyword>
<accession>A0ABN3VAE0</accession>
<dbReference type="PANTHER" id="PTHR46696:SF3">
    <property type="entry name" value="PULCHERRIMINIC ACID SYNTHASE"/>
    <property type="match status" value="1"/>
</dbReference>
<dbReference type="EMBL" id="BAAAUX010000011">
    <property type="protein sequence ID" value="GAA2785411.1"/>
    <property type="molecule type" value="Genomic_DNA"/>
</dbReference>
<feature type="region of interest" description="Disordered" evidence="3">
    <location>
        <begin position="394"/>
        <end position="415"/>
    </location>
</feature>
<keyword evidence="2" id="KW-0560">Oxidoreductase</keyword>
<evidence type="ECO:0000256" key="1">
    <source>
        <dbReference type="ARBA" id="ARBA00010617"/>
    </source>
</evidence>
<dbReference type="SUPFAM" id="SSF48264">
    <property type="entry name" value="Cytochrome P450"/>
    <property type="match status" value="1"/>
</dbReference>
<dbReference type="PRINTS" id="PR00359">
    <property type="entry name" value="BP450"/>
</dbReference>
<comment type="caution">
    <text evidence="4">The sequence shown here is derived from an EMBL/GenBank/DDBJ whole genome shotgun (WGS) entry which is preliminary data.</text>
</comment>
<name>A0ABN3VAE0_9PSEU</name>
<organism evidence="4 5">
    <name type="scientific">Saccharopolyspora taberi</name>
    <dbReference type="NCBI Taxonomy" id="60895"/>
    <lineage>
        <taxon>Bacteria</taxon>
        <taxon>Bacillati</taxon>
        <taxon>Actinomycetota</taxon>
        <taxon>Actinomycetes</taxon>
        <taxon>Pseudonocardiales</taxon>
        <taxon>Pseudonocardiaceae</taxon>
        <taxon>Saccharopolyspora</taxon>
    </lineage>
</organism>
<dbReference type="InterPro" id="IPR017972">
    <property type="entry name" value="Cyt_P450_CS"/>
</dbReference>
<keyword evidence="2" id="KW-0503">Monooxygenase</keyword>
<evidence type="ECO:0000313" key="5">
    <source>
        <dbReference type="Proteomes" id="UP001500979"/>
    </source>
</evidence>
<dbReference type="PANTHER" id="PTHR46696">
    <property type="entry name" value="P450, PUTATIVE (EUROFUNG)-RELATED"/>
    <property type="match status" value="1"/>
</dbReference>
<dbReference type="PROSITE" id="PS00086">
    <property type="entry name" value="CYTOCHROME_P450"/>
    <property type="match status" value="1"/>
</dbReference>
<keyword evidence="2" id="KW-0349">Heme</keyword>
<dbReference type="InterPro" id="IPR001128">
    <property type="entry name" value="Cyt_P450"/>
</dbReference>
<evidence type="ECO:0000256" key="2">
    <source>
        <dbReference type="RuleBase" id="RU000461"/>
    </source>
</evidence>
<dbReference type="CDD" id="cd11032">
    <property type="entry name" value="P450_EryK-like"/>
    <property type="match status" value="1"/>
</dbReference>
<dbReference type="InterPro" id="IPR002397">
    <property type="entry name" value="Cyt_P450_B"/>
</dbReference>
<evidence type="ECO:0000256" key="3">
    <source>
        <dbReference type="SAM" id="MobiDB-lite"/>
    </source>
</evidence>
<sequence length="415" mass="46621">MTVADRWQINPQHFWMRGEQPEHPVSFDREKGFWNVYGYPEALEILSNPKVFSSDTSRLSEVRVDPELTEGNLVQMDDPGHGRLRRLVSHAFTPKIVNDLAPRIAELTHELLDEHAGRDRIELVSDLAYPLPVIVIAELLGVPSSDRHLFKEWAEVLFDPDNEITMNMPAEEQRRRMQEFVAKRQSIRDYFLGHAAERRTRPREDLLTQLVRAEVDGERLTDDQVVNFANLLLLAGHITTTLLLGNTVLCLDAHPDQAERVRADRSLVPTAIEESVRFLSPFALVARATNTDVEIAGTPVPRDQLLLVWVAAANRDPRQFADPHAFDIGRAPGSHLGFGRGVHFCLGAPLARLEGRIVLDILLDRFPKLRTDPDNPPVFRTNFEMNGVRELPLVARSGPAASASHESETGPASPN</sequence>
<dbReference type="Proteomes" id="UP001500979">
    <property type="component" value="Unassembled WGS sequence"/>
</dbReference>